<name>A0A9D3RI55_ANGAN</name>
<protein>
    <submittedName>
        <fullName evidence="1">Uncharacterized protein</fullName>
    </submittedName>
</protein>
<accession>A0A9D3RI55</accession>
<organism evidence="1 2">
    <name type="scientific">Anguilla anguilla</name>
    <name type="common">European freshwater eel</name>
    <name type="synonym">Muraena anguilla</name>
    <dbReference type="NCBI Taxonomy" id="7936"/>
    <lineage>
        <taxon>Eukaryota</taxon>
        <taxon>Metazoa</taxon>
        <taxon>Chordata</taxon>
        <taxon>Craniata</taxon>
        <taxon>Vertebrata</taxon>
        <taxon>Euteleostomi</taxon>
        <taxon>Actinopterygii</taxon>
        <taxon>Neopterygii</taxon>
        <taxon>Teleostei</taxon>
        <taxon>Anguilliformes</taxon>
        <taxon>Anguillidae</taxon>
        <taxon>Anguilla</taxon>
    </lineage>
</organism>
<reference evidence="1" key="1">
    <citation type="submission" date="2021-01" db="EMBL/GenBank/DDBJ databases">
        <title>A chromosome-scale assembly of European eel, Anguilla anguilla.</title>
        <authorList>
            <person name="Henkel C."/>
            <person name="Jong-Raadsen S.A."/>
            <person name="Dufour S."/>
            <person name="Weltzien F.-A."/>
            <person name="Palstra A.P."/>
            <person name="Pelster B."/>
            <person name="Spaink H.P."/>
            <person name="Van Den Thillart G.E."/>
            <person name="Jansen H."/>
            <person name="Zahm M."/>
            <person name="Klopp C."/>
            <person name="Cedric C."/>
            <person name="Louis A."/>
            <person name="Berthelot C."/>
            <person name="Parey E."/>
            <person name="Roest Crollius H."/>
            <person name="Montfort J."/>
            <person name="Robinson-Rechavi M."/>
            <person name="Bucao C."/>
            <person name="Bouchez O."/>
            <person name="Gislard M."/>
            <person name="Lluch J."/>
            <person name="Milhes M."/>
            <person name="Lampietro C."/>
            <person name="Lopez Roques C."/>
            <person name="Donnadieu C."/>
            <person name="Braasch I."/>
            <person name="Desvignes T."/>
            <person name="Postlethwait J."/>
            <person name="Bobe J."/>
            <person name="Guiguen Y."/>
            <person name="Dirks R."/>
        </authorList>
    </citation>
    <scope>NUCLEOTIDE SEQUENCE</scope>
    <source>
        <strain evidence="1">Tag_6206</strain>
        <tissue evidence="1">Liver</tissue>
    </source>
</reference>
<proteinExistence type="predicted"/>
<dbReference type="AlphaFoldDB" id="A0A9D3RI55"/>
<evidence type="ECO:0000313" key="2">
    <source>
        <dbReference type="Proteomes" id="UP001044222"/>
    </source>
</evidence>
<comment type="caution">
    <text evidence="1">The sequence shown here is derived from an EMBL/GenBank/DDBJ whole genome shotgun (WGS) entry which is preliminary data.</text>
</comment>
<keyword evidence="2" id="KW-1185">Reference proteome</keyword>
<evidence type="ECO:0000313" key="1">
    <source>
        <dbReference type="EMBL" id="KAG5831431.1"/>
    </source>
</evidence>
<dbReference type="Proteomes" id="UP001044222">
    <property type="component" value="Chromosome 18"/>
</dbReference>
<dbReference type="EMBL" id="JAFIRN010000018">
    <property type="protein sequence ID" value="KAG5831431.1"/>
    <property type="molecule type" value="Genomic_DNA"/>
</dbReference>
<sequence>MATGVQNSTMDFISCKTALSLSSERYSYDDLFCLVLCQHQYQMHQCCSKNSNQNCHCFLDTILNVIFMSGACVRNSQFGGRVGYSKKMCVTHVTIIIYVQL</sequence>
<gene>
    <name evidence="1" type="ORF">ANANG_G00303650</name>
</gene>